<proteinExistence type="predicted"/>
<gene>
    <name evidence="1" type="ORF">FPZ54_16150</name>
</gene>
<dbReference type="Proteomes" id="UP000318055">
    <property type="component" value="Chromosome"/>
</dbReference>
<name>A0A518RIU2_9SPHN</name>
<organism evidence="1 2">
    <name type="scientific">Sphingomonas suaedae</name>
    <dbReference type="NCBI Taxonomy" id="2599297"/>
    <lineage>
        <taxon>Bacteria</taxon>
        <taxon>Pseudomonadati</taxon>
        <taxon>Pseudomonadota</taxon>
        <taxon>Alphaproteobacteria</taxon>
        <taxon>Sphingomonadales</taxon>
        <taxon>Sphingomonadaceae</taxon>
        <taxon>Sphingomonas</taxon>
    </lineage>
</organism>
<evidence type="ECO:0000313" key="1">
    <source>
        <dbReference type="EMBL" id="QDX27386.1"/>
    </source>
</evidence>
<protein>
    <submittedName>
        <fullName evidence="1">DUF2793 domain-containing protein</fullName>
    </submittedName>
</protein>
<reference evidence="1 2" key="1">
    <citation type="submission" date="2019-07" db="EMBL/GenBank/DDBJ databases">
        <title>Sphingomonas alkalisoli sp. nov., isolated from rhizosphere soil of Suaedae salsa.</title>
        <authorList>
            <person name="Zhang H."/>
            <person name="Xu L."/>
            <person name="Zhang J.-X."/>
            <person name="Sun J.-Q."/>
        </authorList>
    </citation>
    <scope>NUCLEOTIDE SEQUENCE [LARGE SCALE GENOMIC DNA]</scope>
    <source>
        <strain evidence="1 2">XS-10</strain>
    </source>
</reference>
<dbReference type="InterPro" id="IPR021251">
    <property type="entry name" value="DUF2793"/>
</dbReference>
<dbReference type="AlphaFoldDB" id="A0A518RIU2"/>
<dbReference type="RefSeq" id="WP_145848863.1">
    <property type="nucleotide sequence ID" value="NZ_CP042239.1"/>
</dbReference>
<dbReference type="Pfam" id="PF10983">
    <property type="entry name" value="DUF2793"/>
    <property type="match status" value="1"/>
</dbReference>
<dbReference type="EMBL" id="CP042239">
    <property type="protein sequence ID" value="QDX27386.1"/>
    <property type="molecule type" value="Genomic_DNA"/>
</dbReference>
<evidence type="ECO:0000313" key="2">
    <source>
        <dbReference type="Proteomes" id="UP000318055"/>
    </source>
</evidence>
<sequence length="166" mass="17367">MNHSTRFALPMLHAGQAQKEVFHNEALTIIDILLHAGVIDIAVDAPPAEPQVGEAWIVGAAPLDAWSGHPSEIAAWTEGGWRFVAPTPGMTVWVDSGGLYARFRDGEWRLGTLVAERVEVGGIQVVGPQAAAIPAPEAGTTIDAEARSAINAVLDALRAHGLIAGG</sequence>
<dbReference type="KEGG" id="ssua:FPZ54_16150"/>
<dbReference type="OrthoDB" id="564699at2"/>
<keyword evidence="2" id="KW-1185">Reference proteome</keyword>
<accession>A0A518RIU2</accession>